<reference evidence="3 4" key="1">
    <citation type="submission" date="2021-05" db="EMBL/GenBank/DDBJ databases">
        <title>A novel Methanospirillum isolate from a pyrite-forming mixed culture.</title>
        <authorList>
            <person name="Bunk B."/>
            <person name="Sproer C."/>
            <person name="Spring S."/>
            <person name="Pester M."/>
        </authorList>
    </citation>
    <scope>NUCLEOTIDE SEQUENCE [LARGE SCALE GENOMIC DNA]</scope>
    <source>
        <strain evidence="3 4">J.3.6.1-F.2.7.3</strain>
    </source>
</reference>
<dbReference type="Gene3D" id="3.30.470.20">
    <property type="entry name" value="ATP-grasp fold, B domain"/>
    <property type="match status" value="1"/>
</dbReference>
<dbReference type="InterPro" id="IPR003806">
    <property type="entry name" value="ATP-grasp_PylC-type"/>
</dbReference>
<accession>A0A8E7AXK0</accession>
<dbReference type="GeneID" id="65095803"/>
<organism evidence="3 4">
    <name type="scientific">Methanospirillum purgamenti</name>
    <dbReference type="NCBI Taxonomy" id="2834276"/>
    <lineage>
        <taxon>Archaea</taxon>
        <taxon>Methanobacteriati</taxon>
        <taxon>Methanobacteriota</taxon>
        <taxon>Stenosarchaea group</taxon>
        <taxon>Methanomicrobia</taxon>
        <taxon>Methanomicrobiales</taxon>
        <taxon>Methanospirillaceae</taxon>
        <taxon>Methanospirillum</taxon>
    </lineage>
</organism>
<dbReference type="EMBL" id="CP075546">
    <property type="protein sequence ID" value="QVV89225.1"/>
    <property type="molecule type" value="Genomic_DNA"/>
</dbReference>
<dbReference type="AlphaFoldDB" id="A0A8E7AXK0"/>
<feature type="domain" description="ATP-grasp" evidence="2">
    <location>
        <begin position="115"/>
        <end position="287"/>
    </location>
</feature>
<dbReference type="GO" id="GO:0005524">
    <property type="term" value="F:ATP binding"/>
    <property type="evidence" value="ECO:0007669"/>
    <property type="project" value="UniProtKB-UniRule"/>
</dbReference>
<evidence type="ECO:0000313" key="4">
    <source>
        <dbReference type="Proteomes" id="UP000680656"/>
    </source>
</evidence>
<dbReference type="InterPro" id="IPR013815">
    <property type="entry name" value="ATP_grasp_subdomain_1"/>
</dbReference>
<gene>
    <name evidence="3" type="ORF">KHC33_01425</name>
</gene>
<dbReference type="KEGG" id="mrtj:KHC33_01425"/>
<keyword evidence="1" id="KW-0067">ATP-binding</keyword>
<dbReference type="GO" id="GO:0008716">
    <property type="term" value="F:D-alanine-D-alanine ligase activity"/>
    <property type="evidence" value="ECO:0007669"/>
    <property type="project" value="TreeGrafter"/>
</dbReference>
<dbReference type="Gene3D" id="3.40.50.20">
    <property type="match status" value="1"/>
</dbReference>
<dbReference type="PANTHER" id="PTHR23132">
    <property type="entry name" value="D-ALANINE--D-ALANINE LIGASE"/>
    <property type="match status" value="1"/>
</dbReference>
<dbReference type="PROSITE" id="PS50975">
    <property type="entry name" value="ATP_GRASP"/>
    <property type="match status" value="1"/>
</dbReference>
<evidence type="ECO:0000259" key="2">
    <source>
        <dbReference type="PROSITE" id="PS50975"/>
    </source>
</evidence>
<dbReference type="RefSeq" id="WP_214420025.1">
    <property type="nucleotide sequence ID" value="NZ_CP075546.1"/>
</dbReference>
<dbReference type="SUPFAM" id="SSF56059">
    <property type="entry name" value="Glutathione synthetase ATP-binding domain-like"/>
    <property type="match status" value="1"/>
</dbReference>
<keyword evidence="1" id="KW-0547">Nucleotide-binding</keyword>
<protein>
    <submittedName>
        <fullName evidence="3">ATP-grasp domain-containing protein</fullName>
    </submittedName>
</protein>
<dbReference type="Proteomes" id="UP000680656">
    <property type="component" value="Chromosome"/>
</dbReference>
<dbReference type="PANTHER" id="PTHR23132:SF14">
    <property type="entry name" value="ATP-GRASP DOMAIN-CONTAINING PROTEIN"/>
    <property type="match status" value="1"/>
</dbReference>
<dbReference type="Gene3D" id="3.30.1490.20">
    <property type="entry name" value="ATP-grasp fold, A domain"/>
    <property type="match status" value="1"/>
</dbReference>
<keyword evidence="4" id="KW-1185">Reference proteome</keyword>
<dbReference type="InterPro" id="IPR011761">
    <property type="entry name" value="ATP-grasp"/>
</dbReference>
<dbReference type="Pfam" id="PF02655">
    <property type="entry name" value="ATP-grasp_3"/>
    <property type="match status" value="1"/>
</dbReference>
<name>A0A8E7AXK0_9EURY</name>
<evidence type="ECO:0000313" key="3">
    <source>
        <dbReference type="EMBL" id="QVV89225.1"/>
    </source>
</evidence>
<sequence length="315" mass="34956">MGKKIILFTGGGGAGSEALNSLLLDSHITHFADADITAKPYSLPSSQWHQIPYASDPDFIKGLQELCNKLNIDLLIPGVDEELIPIAHNRDGFNCHIILPPLDFLSTHLDKYTSNKDLKKSGIPVPKTFIATQIENISFPCIIKPRKGRGSRGFAVINSEKELKAQLLLSHLPPDEFIVQELLVGQEYTVTMVSDMTGKLQAVVPVKVALKKGITIRANTEYNEDIIRACNKIHAAYLVPGIYNIQLIVTETGEIKPFEINPRISTTACLALAAGVPIINLYCHDVIESDELAIFLNNLFLRRTWKNEFIKEETD</sequence>
<proteinExistence type="predicted"/>
<dbReference type="GO" id="GO:0046872">
    <property type="term" value="F:metal ion binding"/>
    <property type="evidence" value="ECO:0007669"/>
    <property type="project" value="InterPro"/>
</dbReference>
<evidence type="ECO:0000256" key="1">
    <source>
        <dbReference type="PROSITE-ProRule" id="PRU00409"/>
    </source>
</evidence>